<reference evidence="1" key="1">
    <citation type="submission" date="2018-05" db="EMBL/GenBank/DDBJ databases">
        <authorList>
            <person name="Lanie J.A."/>
            <person name="Ng W.-L."/>
            <person name="Kazmierczak K.M."/>
            <person name="Andrzejewski T.M."/>
            <person name="Davidsen T.M."/>
            <person name="Wayne K.J."/>
            <person name="Tettelin H."/>
            <person name="Glass J.I."/>
            <person name="Rusch D."/>
            <person name="Podicherti R."/>
            <person name="Tsui H.-C.T."/>
            <person name="Winkler M.E."/>
        </authorList>
    </citation>
    <scope>NUCLEOTIDE SEQUENCE</scope>
</reference>
<dbReference type="AlphaFoldDB" id="A0A381T7C7"/>
<name>A0A381T7C7_9ZZZZ</name>
<sequence length="71" mass="8049">MIKNLIIILLIYIIGVLLFASSSNVDLLKQKAVEAKEFIRKGVNYIDDTVDNLTGKETLTEDSFFKDGKER</sequence>
<protein>
    <submittedName>
        <fullName evidence="1">Uncharacterized protein</fullName>
    </submittedName>
</protein>
<proteinExistence type="predicted"/>
<evidence type="ECO:0000313" key="1">
    <source>
        <dbReference type="EMBL" id="SVA11488.1"/>
    </source>
</evidence>
<organism evidence="1">
    <name type="scientific">marine metagenome</name>
    <dbReference type="NCBI Taxonomy" id="408172"/>
    <lineage>
        <taxon>unclassified sequences</taxon>
        <taxon>metagenomes</taxon>
        <taxon>ecological metagenomes</taxon>
    </lineage>
</organism>
<gene>
    <name evidence="1" type="ORF">METZ01_LOCUS64342</name>
</gene>
<accession>A0A381T7C7</accession>
<dbReference type="EMBL" id="UINC01004062">
    <property type="protein sequence ID" value="SVA11488.1"/>
    <property type="molecule type" value="Genomic_DNA"/>
</dbReference>